<feature type="transmembrane region" description="Helical" evidence="1">
    <location>
        <begin position="197"/>
        <end position="221"/>
    </location>
</feature>
<dbReference type="EMBL" id="CP148066">
    <property type="protein sequence ID" value="WXL28332.1"/>
    <property type="molecule type" value="Genomic_DNA"/>
</dbReference>
<feature type="transmembrane region" description="Helical" evidence="1">
    <location>
        <begin position="42"/>
        <end position="60"/>
    </location>
</feature>
<keyword evidence="1" id="KW-0472">Membrane</keyword>
<name>A0ABZ2RQ15_9BACT</name>
<evidence type="ECO:0000313" key="2">
    <source>
        <dbReference type="EMBL" id="WXL28332.1"/>
    </source>
</evidence>
<keyword evidence="3" id="KW-1185">Reference proteome</keyword>
<evidence type="ECO:0000256" key="1">
    <source>
        <dbReference type="SAM" id="Phobius"/>
    </source>
</evidence>
<protein>
    <recommendedName>
        <fullName evidence="4">Integral membrane protein</fullName>
    </recommendedName>
</protein>
<reference evidence="2" key="1">
    <citation type="submission" date="2024-03" db="EMBL/GenBank/DDBJ databases">
        <title>Complete genome sequence of Mycoplasma gypis type strain B1/T1.</title>
        <authorList>
            <person name="Spergser J."/>
        </authorList>
    </citation>
    <scope>NUCLEOTIDE SEQUENCE [LARGE SCALE GENOMIC DNA]</scope>
    <source>
        <strain evidence="2">B1/T1</strain>
    </source>
</reference>
<feature type="transmembrane region" description="Helical" evidence="1">
    <location>
        <begin position="72"/>
        <end position="93"/>
    </location>
</feature>
<evidence type="ECO:0000313" key="3">
    <source>
        <dbReference type="Proteomes" id="UP001460679"/>
    </source>
</evidence>
<dbReference type="Proteomes" id="UP001460679">
    <property type="component" value="Chromosome"/>
</dbReference>
<evidence type="ECO:0008006" key="4">
    <source>
        <dbReference type="Google" id="ProtNLM"/>
    </source>
</evidence>
<organism evidence="2 3">
    <name type="scientific">[Mycoplasma] gypis</name>
    <dbReference type="NCBI Taxonomy" id="92404"/>
    <lineage>
        <taxon>Bacteria</taxon>
        <taxon>Bacillati</taxon>
        <taxon>Mycoplasmatota</taxon>
        <taxon>Mycoplasmoidales</taxon>
        <taxon>Metamycoplasmataceae</taxon>
        <taxon>Metamycoplasma</taxon>
    </lineage>
</organism>
<feature type="transmembrane region" description="Helical" evidence="1">
    <location>
        <begin position="137"/>
        <end position="157"/>
    </location>
</feature>
<dbReference type="RefSeq" id="WP_205499429.1">
    <property type="nucleotide sequence ID" value="NZ_CP148066.1"/>
</dbReference>
<proteinExistence type="predicted"/>
<dbReference type="NCBIfam" id="NF046009">
    <property type="entry name" value="MAGa3780_fam"/>
    <property type="match status" value="1"/>
</dbReference>
<keyword evidence="1" id="KW-1133">Transmembrane helix</keyword>
<keyword evidence="1" id="KW-0812">Transmembrane</keyword>
<feature type="transmembrane region" description="Helical" evidence="1">
    <location>
        <begin position="105"/>
        <end position="125"/>
    </location>
</feature>
<accession>A0ABZ2RQ15</accession>
<gene>
    <name evidence="2" type="ORF">WG616_03140</name>
</gene>
<sequence length="233" mass="27025">MAIILIVATLWTFDVIINRQLQLVAENKMPHAVVISSFTRFLFSFTWISNLVAVIAYFIFFFKKENKTAQKLAFVATTLITITFLVYWALIFPDSIKRHSNVPKLINSTLLHLVNPVIAIFLLFFNKKDIFIDKKTAWLTFLPIVAYYLFALSMYFIGLKAMEGVEETSQNFINYDLVIYSFLNFKHPLFYYGDKTILVIILNLVMVLIAFLLAPGIAFLYKKLSNINFKNEK</sequence>